<gene>
    <name evidence="2" type="ORF">SAMEA3906486_04890</name>
</gene>
<name>A0A157STQ8_9BORD</name>
<dbReference type="EMBL" id="FKIF01000009">
    <property type="protein sequence ID" value="SAI73860.1"/>
    <property type="molecule type" value="Genomic_DNA"/>
</dbReference>
<keyword evidence="3" id="KW-1185">Reference proteome</keyword>
<organism evidence="2 3">
    <name type="scientific">Bordetella ansorpii</name>
    <dbReference type="NCBI Taxonomy" id="288768"/>
    <lineage>
        <taxon>Bacteria</taxon>
        <taxon>Pseudomonadati</taxon>
        <taxon>Pseudomonadota</taxon>
        <taxon>Betaproteobacteria</taxon>
        <taxon>Burkholderiales</taxon>
        <taxon>Alcaligenaceae</taxon>
        <taxon>Bordetella</taxon>
    </lineage>
</organism>
<dbReference type="OrthoDB" id="9149764at2"/>
<evidence type="ECO:0000256" key="1">
    <source>
        <dbReference type="SAM" id="MobiDB-lite"/>
    </source>
</evidence>
<dbReference type="InterPro" id="IPR016032">
    <property type="entry name" value="Sig_transdc_resp-reg_C-effctor"/>
</dbReference>
<evidence type="ECO:0000313" key="2">
    <source>
        <dbReference type="EMBL" id="SAI73860.1"/>
    </source>
</evidence>
<dbReference type="GO" id="GO:0006355">
    <property type="term" value="P:regulation of DNA-templated transcription"/>
    <property type="evidence" value="ECO:0007669"/>
    <property type="project" value="InterPro"/>
</dbReference>
<dbReference type="STRING" id="288768.SAMEA3906486_04890"/>
<dbReference type="InterPro" id="IPR036388">
    <property type="entry name" value="WH-like_DNA-bd_sf"/>
</dbReference>
<dbReference type="AlphaFoldDB" id="A0A157STQ8"/>
<evidence type="ECO:0000313" key="3">
    <source>
        <dbReference type="Proteomes" id="UP000076848"/>
    </source>
</evidence>
<dbReference type="RefSeq" id="WP_066132906.1">
    <property type="nucleotide sequence ID" value="NZ_FKIF01000009.1"/>
</dbReference>
<dbReference type="Proteomes" id="UP000076848">
    <property type="component" value="Unassembled WGS sequence"/>
</dbReference>
<sequence>MNESARALAPQAESAGGGVGPLPQSLLGGILSARYANAGATPLGAAPPIKLCMLSLNNADMHGHRENLRAFGFDPVSCPDFSSAARALHGAALPLLTLFASPESIHLAIGQLRNQHADAGIVAIASFPDRLSKVGALLSGADACVDIRPDPLELVATLLALHRRLHLTQPARPMEPEQKVGLLHKEADDRPPVSRWQLINGGWNLSTPNGTVLDLSHAERHLLVELLGSPDGQLKRSRDGNDVDCPPSLRGPRRNLDTVISRLRRKAAQQGVQLPIRSVRGEGYIFIDGASSPERTAQ</sequence>
<feature type="region of interest" description="Disordered" evidence="1">
    <location>
        <begin position="231"/>
        <end position="252"/>
    </location>
</feature>
<dbReference type="Gene3D" id="1.10.10.10">
    <property type="entry name" value="Winged helix-like DNA-binding domain superfamily/Winged helix DNA-binding domain"/>
    <property type="match status" value="1"/>
</dbReference>
<accession>A0A157STQ8</accession>
<dbReference type="SUPFAM" id="SSF46894">
    <property type="entry name" value="C-terminal effector domain of the bipartite response regulators"/>
    <property type="match status" value="1"/>
</dbReference>
<protein>
    <submittedName>
        <fullName evidence="2">Two-component response regulator</fullName>
    </submittedName>
</protein>
<proteinExistence type="predicted"/>
<reference evidence="2 3" key="1">
    <citation type="submission" date="2016-04" db="EMBL/GenBank/DDBJ databases">
        <authorList>
            <consortium name="Pathogen Informatics"/>
        </authorList>
    </citation>
    <scope>NUCLEOTIDE SEQUENCE [LARGE SCALE GENOMIC DNA]</scope>
    <source>
        <strain evidence="2 3">H050680373</strain>
    </source>
</reference>
<dbReference type="GO" id="GO:0003677">
    <property type="term" value="F:DNA binding"/>
    <property type="evidence" value="ECO:0007669"/>
    <property type="project" value="InterPro"/>
</dbReference>